<proteinExistence type="predicted"/>
<evidence type="ECO:0000313" key="1">
    <source>
        <dbReference type="EMBL" id="RUP06367.1"/>
    </source>
</evidence>
<accession>A0A433AUG6</accession>
<dbReference type="AlphaFoldDB" id="A0A433AUG6"/>
<comment type="caution">
    <text evidence="1">The sequence shown here is derived from an EMBL/GenBank/DDBJ whole genome shotgun (WGS) entry which is preliminary data.</text>
</comment>
<gene>
    <name evidence="1" type="ORF">BC936DRAFT_140352</name>
</gene>
<reference evidence="1 2" key="1">
    <citation type="journal article" date="2018" name="New Phytol.">
        <title>Phylogenomics of Endogonaceae and evolution of mycorrhizas within Mucoromycota.</title>
        <authorList>
            <person name="Chang Y."/>
            <person name="Desiro A."/>
            <person name="Na H."/>
            <person name="Sandor L."/>
            <person name="Lipzen A."/>
            <person name="Clum A."/>
            <person name="Barry K."/>
            <person name="Grigoriev I.V."/>
            <person name="Martin F.M."/>
            <person name="Stajich J.E."/>
            <person name="Smith M.E."/>
            <person name="Bonito G."/>
            <person name="Spatafora J.W."/>
        </authorList>
    </citation>
    <scope>NUCLEOTIDE SEQUENCE [LARGE SCALE GENOMIC DNA]</scope>
    <source>
        <strain evidence="1 2">GMNB39</strain>
    </source>
</reference>
<keyword evidence="2" id="KW-1185">Reference proteome</keyword>
<dbReference type="EMBL" id="RBNI01016874">
    <property type="protein sequence ID" value="RUP06367.1"/>
    <property type="molecule type" value="Genomic_DNA"/>
</dbReference>
<name>A0A433AUG6_9FUNG</name>
<organism evidence="1 2">
    <name type="scientific">Jimgerdemannia flammicorona</name>
    <dbReference type="NCBI Taxonomy" id="994334"/>
    <lineage>
        <taxon>Eukaryota</taxon>
        <taxon>Fungi</taxon>
        <taxon>Fungi incertae sedis</taxon>
        <taxon>Mucoromycota</taxon>
        <taxon>Mucoromycotina</taxon>
        <taxon>Endogonomycetes</taxon>
        <taxon>Endogonales</taxon>
        <taxon>Endogonaceae</taxon>
        <taxon>Jimgerdemannia</taxon>
    </lineage>
</organism>
<protein>
    <submittedName>
        <fullName evidence="1">Uncharacterized protein</fullName>
    </submittedName>
</protein>
<sequence length="57" mass="6560">MAKNQILQKYINNSLTSTAMDQGGWWDGGRRVYDEEGWIKMIKRADDRDQILGCIGI</sequence>
<dbReference type="OrthoDB" id="2163284at2759"/>
<dbReference type="Proteomes" id="UP000268093">
    <property type="component" value="Unassembled WGS sequence"/>
</dbReference>
<evidence type="ECO:0000313" key="2">
    <source>
        <dbReference type="Proteomes" id="UP000268093"/>
    </source>
</evidence>
<feature type="non-terminal residue" evidence="1">
    <location>
        <position position="57"/>
    </location>
</feature>